<gene>
    <name evidence="2" type="ORF">BDD43_1797</name>
</gene>
<sequence length="135" mass="15440">MSDKVFLDTNIVVYSHSDYDLVKQTKAQAIILQQQTIISTQVIQETANTLNKKLKNTWPEVISALSSITNNSEVHTNTDKTILLACTIAEKYRFSFYDCLIIAAALETESQILYSEDMQHNQLIENKLRIVNPFR</sequence>
<accession>A0A495IY96</accession>
<protein>
    <submittedName>
        <fullName evidence="2">Putative nucleic acid-binding protein</fullName>
    </submittedName>
</protein>
<dbReference type="AlphaFoldDB" id="A0A495IY96"/>
<dbReference type="InterPro" id="IPR029060">
    <property type="entry name" value="PIN-like_dom_sf"/>
</dbReference>
<dbReference type="CDD" id="cd18692">
    <property type="entry name" value="PIN_VapC-like"/>
    <property type="match status" value="1"/>
</dbReference>
<dbReference type="Gene3D" id="3.40.50.1010">
    <property type="entry name" value="5'-nuclease"/>
    <property type="match status" value="1"/>
</dbReference>
<dbReference type="OrthoDB" id="676982at2"/>
<organism evidence="2 3">
    <name type="scientific">Mucilaginibacter gracilis</name>
    <dbReference type="NCBI Taxonomy" id="423350"/>
    <lineage>
        <taxon>Bacteria</taxon>
        <taxon>Pseudomonadati</taxon>
        <taxon>Bacteroidota</taxon>
        <taxon>Sphingobacteriia</taxon>
        <taxon>Sphingobacteriales</taxon>
        <taxon>Sphingobacteriaceae</taxon>
        <taxon>Mucilaginibacter</taxon>
    </lineage>
</organism>
<name>A0A495IY96_9SPHI</name>
<dbReference type="InterPro" id="IPR002716">
    <property type="entry name" value="PIN_dom"/>
</dbReference>
<evidence type="ECO:0000313" key="2">
    <source>
        <dbReference type="EMBL" id="RKR81647.1"/>
    </source>
</evidence>
<comment type="caution">
    <text evidence="2">The sequence shown here is derived from an EMBL/GenBank/DDBJ whole genome shotgun (WGS) entry which is preliminary data.</text>
</comment>
<dbReference type="Pfam" id="PF01850">
    <property type="entry name" value="PIN"/>
    <property type="match status" value="1"/>
</dbReference>
<dbReference type="RefSeq" id="WP_121197330.1">
    <property type="nucleotide sequence ID" value="NZ_RBKU01000001.1"/>
</dbReference>
<proteinExistence type="predicted"/>
<feature type="domain" description="PIN" evidence="1">
    <location>
        <begin position="5"/>
        <end position="119"/>
    </location>
</feature>
<keyword evidence="3" id="KW-1185">Reference proteome</keyword>
<evidence type="ECO:0000259" key="1">
    <source>
        <dbReference type="Pfam" id="PF01850"/>
    </source>
</evidence>
<reference evidence="2 3" key="1">
    <citation type="submission" date="2018-10" db="EMBL/GenBank/DDBJ databases">
        <title>Genomic Encyclopedia of Archaeal and Bacterial Type Strains, Phase II (KMG-II): from individual species to whole genera.</title>
        <authorList>
            <person name="Goeker M."/>
        </authorList>
    </citation>
    <scope>NUCLEOTIDE SEQUENCE [LARGE SCALE GENOMIC DNA]</scope>
    <source>
        <strain evidence="2 3">DSM 18602</strain>
    </source>
</reference>
<dbReference type="Proteomes" id="UP000268007">
    <property type="component" value="Unassembled WGS sequence"/>
</dbReference>
<dbReference type="EMBL" id="RBKU01000001">
    <property type="protein sequence ID" value="RKR81647.1"/>
    <property type="molecule type" value="Genomic_DNA"/>
</dbReference>
<dbReference type="SUPFAM" id="SSF88723">
    <property type="entry name" value="PIN domain-like"/>
    <property type="match status" value="1"/>
</dbReference>
<evidence type="ECO:0000313" key="3">
    <source>
        <dbReference type="Proteomes" id="UP000268007"/>
    </source>
</evidence>